<evidence type="ECO:0000313" key="2">
    <source>
        <dbReference type="EMBL" id="RDH26723.1"/>
    </source>
</evidence>
<dbReference type="InterPro" id="IPR002018">
    <property type="entry name" value="CarbesteraseB"/>
</dbReference>
<dbReference type="Pfam" id="PF00135">
    <property type="entry name" value="COesterase"/>
    <property type="match status" value="1"/>
</dbReference>
<keyword evidence="2" id="KW-0378">Hydrolase</keyword>
<proteinExistence type="predicted"/>
<dbReference type="STRING" id="1341132.A0A3F3PIV3"/>
<dbReference type="InterPro" id="IPR050309">
    <property type="entry name" value="Type-B_Carboxylest/Lipase"/>
</dbReference>
<dbReference type="RefSeq" id="XP_026619745.1">
    <property type="nucleotide sequence ID" value="XM_026772638.1"/>
</dbReference>
<feature type="domain" description="Carboxylesterase type B" evidence="1">
    <location>
        <begin position="4"/>
        <end position="152"/>
    </location>
</feature>
<dbReference type="GeneID" id="38140994"/>
<dbReference type="GO" id="GO:0016787">
    <property type="term" value="F:hydrolase activity"/>
    <property type="evidence" value="ECO:0007669"/>
    <property type="project" value="UniProtKB-KW"/>
</dbReference>
<dbReference type="AlphaFoldDB" id="A0A3F3PIV3"/>
<sequence length="171" mass="18854">MNENVVASRKPFIAVSIAYRLGPWRFFNGVEFAHVGSLNLGLKDQRLALHWVKENIAGFGGDPNTVVNHGRSAGSESVGYQVRAYNGRDDGLFRGGMMESGAVLPGSALRLTSAYEPWFQRIAGEAGCFQAICKLDCLRRMPFTVLNNILSTTANDCQRHNALQLEAHSRR</sequence>
<dbReference type="SUPFAM" id="SSF53474">
    <property type="entry name" value="alpha/beta-Hydrolases"/>
    <property type="match status" value="1"/>
</dbReference>
<evidence type="ECO:0000259" key="1">
    <source>
        <dbReference type="Pfam" id="PF00135"/>
    </source>
</evidence>
<organism evidence="2 3">
    <name type="scientific">Aspergillus welwitschiae</name>
    <dbReference type="NCBI Taxonomy" id="1341132"/>
    <lineage>
        <taxon>Eukaryota</taxon>
        <taxon>Fungi</taxon>
        <taxon>Dikarya</taxon>
        <taxon>Ascomycota</taxon>
        <taxon>Pezizomycotina</taxon>
        <taxon>Eurotiomycetes</taxon>
        <taxon>Eurotiomycetidae</taxon>
        <taxon>Eurotiales</taxon>
        <taxon>Aspergillaceae</taxon>
        <taxon>Aspergillus</taxon>
        <taxon>Aspergillus subgen. Circumdati</taxon>
    </lineage>
</organism>
<accession>A0A3F3PIV3</accession>
<reference evidence="2 3" key="1">
    <citation type="submission" date="2018-07" db="EMBL/GenBank/DDBJ databases">
        <title>The genomes of Aspergillus section Nigri reveals drivers in fungal speciation.</title>
        <authorList>
            <consortium name="DOE Joint Genome Institute"/>
            <person name="Vesth T.C."/>
            <person name="Nybo J."/>
            <person name="Theobald S."/>
            <person name="Brandl J."/>
            <person name="Frisvad J.C."/>
            <person name="Nielsen K.F."/>
            <person name="Lyhne E.K."/>
            <person name="Kogle M.E."/>
            <person name="Kuo A."/>
            <person name="Riley R."/>
            <person name="Clum A."/>
            <person name="Nolan M."/>
            <person name="Lipzen A."/>
            <person name="Salamov A."/>
            <person name="Henrissat B."/>
            <person name="Wiebenga A."/>
            <person name="De vries R.P."/>
            <person name="Grigoriev I.V."/>
            <person name="Mortensen U.H."/>
            <person name="Andersen M.R."/>
            <person name="Baker S.E."/>
        </authorList>
    </citation>
    <scope>NUCLEOTIDE SEQUENCE [LARGE SCALE GENOMIC DNA]</scope>
    <source>
        <strain evidence="2 3">CBS 139.54b</strain>
    </source>
</reference>
<evidence type="ECO:0000313" key="3">
    <source>
        <dbReference type="Proteomes" id="UP000253729"/>
    </source>
</evidence>
<dbReference type="PANTHER" id="PTHR11559">
    <property type="entry name" value="CARBOXYLESTERASE"/>
    <property type="match status" value="1"/>
</dbReference>
<gene>
    <name evidence="2" type="ORF">BDQ94DRAFT_176199</name>
</gene>
<dbReference type="EMBL" id="KZ852122">
    <property type="protein sequence ID" value="RDH26723.1"/>
    <property type="molecule type" value="Genomic_DNA"/>
</dbReference>
<dbReference type="InterPro" id="IPR029058">
    <property type="entry name" value="AB_hydrolase_fold"/>
</dbReference>
<keyword evidence="3" id="KW-1185">Reference proteome</keyword>
<dbReference type="Gene3D" id="3.40.50.1820">
    <property type="entry name" value="alpha/beta hydrolase"/>
    <property type="match status" value="1"/>
</dbReference>
<protein>
    <submittedName>
        <fullName evidence="2">Alpha/Beta hydrolase protein</fullName>
    </submittedName>
</protein>
<dbReference type="Proteomes" id="UP000253729">
    <property type="component" value="Unassembled WGS sequence"/>
</dbReference>
<name>A0A3F3PIV3_9EURO</name>